<accession>A0ABR5HGJ8</accession>
<reference evidence="3 4" key="1">
    <citation type="submission" date="2014-11" db="EMBL/GenBank/DDBJ databases">
        <title>Comparative genomics of Methylobacterium species.</title>
        <authorList>
            <person name="Chaudhry V."/>
            <person name="Patil P.B."/>
        </authorList>
    </citation>
    <scope>NUCLEOTIDE SEQUENCE [LARGE SCALE GENOMIC DNA]</scope>
    <source>
        <strain evidence="3 4">SE3.6</strain>
    </source>
</reference>
<dbReference type="PROSITE" id="PS50943">
    <property type="entry name" value="HTH_CROC1"/>
    <property type="match status" value="1"/>
</dbReference>
<dbReference type="Gene3D" id="1.10.260.40">
    <property type="entry name" value="lambda repressor-like DNA-binding domains"/>
    <property type="match status" value="1"/>
</dbReference>
<protein>
    <recommendedName>
        <fullName evidence="2">HTH cro/C1-type domain-containing protein</fullName>
    </recommendedName>
</protein>
<feature type="region of interest" description="Disordered" evidence="1">
    <location>
        <begin position="67"/>
        <end position="86"/>
    </location>
</feature>
<evidence type="ECO:0000256" key="1">
    <source>
        <dbReference type="SAM" id="MobiDB-lite"/>
    </source>
</evidence>
<dbReference type="InterPro" id="IPR001387">
    <property type="entry name" value="Cro/C1-type_HTH"/>
</dbReference>
<proteinExistence type="predicted"/>
<evidence type="ECO:0000259" key="2">
    <source>
        <dbReference type="PROSITE" id="PS50943"/>
    </source>
</evidence>
<organism evidence="3 4">
    <name type="scientific">Methylobacterium indicum</name>
    <dbReference type="NCBI Taxonomy" id="1775910"/>
    <lineage>
        <taxon>Bacteria</taxon>
        <taxon>Pseudomonadati</taxon>
        <taxon>Pseudomonadota</taxon>
        <taxon>Alphaproteobacteria</taxon>
        <taxon>Hyphomicrobiales</taxon>
        <taxon>Methylobacteriaceae</taxon>
        <taxon>Methylobacterium</taxon>
    </lineage>
</organism>
<feature type="domain" description="HTH cro/C1-type" evidence="2">
    <location>
        <begin position="7"/>
        <end position="36"/>
    </location>
</feature>
<keyword evidence="4" id="KW-1185">Reference proteome</keyword>
<name>A0ABR5HGJ8_9HYPH</name>
<evidence type="ECO:0000313" key="3">
    <source>
        <dbReference type="EMBL" id="KMO25685.1"/>
    </source>
</evidence>
<sequence length="86" mass="9296">MLTGAQIRMARGLLRWSVKDLAEHSGVSTATIKRMEEVDGVPKSIADNLSKIQTVLEKSGIQLIPENGGGAGIRLRSRADGTRDEH</sequence>
<evidence type="ECO:0000313" key="4">
    <source>
        <dbReference type="Proteomes" id="UP000036471"/>
    </source>
</evidence>
<comment type="caution">
    <text evidence="3">The sequence shown here is derived from an EMBL/GenBank/DDBJ whole genome shotgun (WGS) entry which is preliminary data.</text>
</comment>
<dbReference type="CDD" id="cd00093">
    <property type="entry name" value="HTH_XRE"/>
    <property type="match status" value="1"/>
</dbReference>
<dbReference type="Proteomes" id="UP000036471">
    <property type="component" value="Unassembled WGS sequence"/>
</dbReference>
<feature type="compositionally biased region" description="Basic and acidic residues" evidence="1">
    <location>
        <begin position="77"/>
        <end position="86"/>
    </location>
</feature>
<dbReference type="InterPro" id="IPR010982">
    <property type="entry name" value="Lambda_DNA-bd_dom_sf"/>
</dbReference>
<dbReference type="SUPFAM" id="SSF47413">
    <property type="entry name" value="lambda repressor-like DNA-binding domains"/>
    <property type="match status" value="1"/>
</dbReference>
<dbReference type="EMBL" id="JTHG01000046">
    <property type="protein sequence ID" value="KMO25685.1"/>
    <property type="molecule type" value="Genomic_DNA"/>
</dbReference>
<gene>
    <name evidence="3" type="ORF">QR79_06520</name>
</gene>